<dbReference type="AlphaFoldDB" id="A0A0A8XV32"/>
<accession>A0A0A8XV32</accession>
<name>A0A0A8XV32_ARUDO</name>
<reference evidence="1" key="2">
    <citation type="journal article" date="2015" name="Data Brief">
        <title>Shoot transcriptome of the giant reed, Arundo donax.</title>
        <authorList>
            <person name="Barrero R.A."/>
            <person name="Guerrero F.D."/>
            <person name="Moolhuijzen P."/>
            <person name="Goolsby J.A."/>
            <person name="Tidwell J."/>
            <person name="Bellgard S.E."/>
            <person name="Bellgard M.I."/>
        </authorList>
    </citation>
    <scope>NUCLEOTIDE SEQUENCE</scope>
    <source>
        <tissue evidence="1">Shoot tissue taken approximately 20 cm above the soil surface</tissue>
    </source>
</reference>
<reference evidence="1" key="1">
    <citation type="submission" date="2014-09" db="EMBL/GenBank/DDBJ databases">
        <authorList>
            <person name="Magalhaes I.L.F."/>
            <person name="Oliveira U."/>
            <person name="Santos F.R."/>
            <person name="Vidigal T.H.D.A."/>
            <person name="Brescovit A.D."/>
            <person name="Santos A.J."/>
        </authorList>
    </citation>
    <scope>NUCLEOTIDE SEQUENCE</scope>
    <source>
        <tissue evidence="1">Shoot tissue taken approximately 20 cm above the soil surface</tissue>
    </source>
</reference>
<evidence type="ECO:0000313" key="1">
    <source>
        <dbReference type="EMBL" id="JAD17869.1"/>
    </source>
</evidence>
<sequence>MQRWIGVEIPLSSLSLSLRCCGGLEWGSFPYPILSFSKIL</sequence>
<organism evidence="1">
    <name type="scientific">Arundo donax</name>
    <name type="common">Giant reed</name>
    <name type="synonym">Donax arundinaceus</name>
    <dbReference type="NCBI Taxonomy" id="35708"/>
    <lineage>
        <taxon>Eukaryota</taxon>
        <taxon>Viridiplantae</taxon>
        <taxon>Streptophyta</taxon>
        <taxon>Embryophyta</taxon>
        <taxon>Tracheophyta</taxon>
        <taxon>Spermatophyta</taxon>
        <taxon>Magnoliopsida</taxon>
        <taxon>Liliopsida</taxon>
        <taxon>Poales</taxon>
        <taxon>Poaceae</taxon>
        <taxon>PACMAD clade</taxon>
        <taxon>Arundinoideae</taxon>
        <taxon>Arundineae</taxon>
        <taxon>Arundo</taxon>
    </lineage>
</organism>
<proteinExistence type="predicted"/>
<dbReference type="EMBL" id="GBRH01280026">
    <property type="protein sequence ID" value="JAD17869.1"/>
    <property type="molecule type" value="Transcribed_RNA"/>
</dbReference>
<protein>
    <submittedName>
        <fullName evidence="1">Uncharacterized protein</fullName>
    </submittedName>
</protein>